<dbReference type="SUPFAM" id="SSF56059">
    <property type="entry name" value="Glutathione synthetase ATP-binding domain-like"/>
    <property type="match status" value="1"/>
</dbReference>
<organism evidence="1 2">
    <name type="scientific">Flavobacterium profundi</name>
    <dbReference type="NCBI Taxonomy" id="1774945"/>
    <lineage>
        <taxon>Bacteria</taxon>
        <taxon>Pseudomonadati</taxon>
        <taxon>Bacteroidota</taxon>
        <taxon>Flavobacteriia</taxon>
        <taxon>Flavobacteriales</taxon>
        <taxon>Flavobacteriaceae</taxon>
        <taxon>Flavobacterium</taxon>
    </lineage>
</organism>
<dbReference type="EMBL" id="WQLW01000006">
    <property type="protein sequence ID" value="MVO09439.1"/>
    <property type="molecule type" value="Genomic_DNA"/>
</dbReference>
<comment type="caution">
    <text evidence="1">The sequence shown here is derived from an EMBL/GenBank/DDBJ whole genome shotgun (WGS) entry which is preliminary data.</text>
</comment>
<name>A0A6I4ILD9_9FLAO</name>
<reference evidence="2" key="1">
    <citation type="submission" date="2019-05" db="EMBL/GenBank/DDBJ databases">
        <title>Flavobacterium profundi sp. nov., isolated from a deep-sea seamount.</title>
        <authorList>
            <person name="Zhang D.-C."/>
        </authorList>
    </citation>
    <scope>NUCLEOTIDE SEQUENCE [LARGE SCALE GENOMIC DNA]</scope>
    <source>
        <strain evidence="2">TP390</strain>
    </source>
</reference>
<gene>
    <name evidence="1" type="ORF">GOQ30_09740</name>
</gene>
<dbReference type="OrthoDB" id="9775266at2"/>
<keyword evidence="2" id="KW-1185">Reference proteome</keyword>
<evidence type="ECO:0000313" key="1">
    <source>
        <dbReference type="EMBL" id="MVO09439.1"/>
    </source>
</evidence>
<sequence>MKRIQLALHKITHWEYWPYQVVYLPIYFQYLYYVARTRSFFYFNASNPTIRNGGFLMESKKEIYDLIPQQYYPKTVLINAQEPLDSVTDKCHQAAIVFPMIAKPDVGLRGTAVKKIDTLEALEAYHKRANFNYLIQNLIPYKKEIGLFYVRYPNQEKGTITGIVEKEFLIVTGNGQHTIEELLLQNPRYAFQIPVLKQELQEKMNQVLALGEQLNLVPYGNHCRGSKFIDASHYITPQLIETFNQICSEIDGFYFGRMDIMFESYAQLEKGENFEIVEINGALSEPTHIYDPKHSLFYGWKELTRHFHYMYEISKINNEHYNNPYLTFKEGIKEFKKHHEYYDVILKF</sequence>
<dbReference type="Proteomes" id="UP000431264">
    <property type="component" value="Unassembled WGS sequence"/>
</dbReference>
<dbReference type="GO" id="GO:0016874">
    <property type="term" value="F:ligase activity"/>
    <property type="evidence" value="ECO:0007669"/>
    <property type="project" value="UniProtKB-KW"/>
</dbReference>
<keyword evidence="1" id="KW-0436">Ligase</keyword>
<protein>
    <submittedName>
        <fullName evidence="1">D-alanine--D-alanine ligase</fullName>
    </submittedName>
</protein>
<dbReference type="AlphaFoldDB" id="A0A6I4ILD9"/>
<accession>A0A6I4ILD9</accession>
<evidence type="ECO:0000313" key="2">
    <source>
        <dbReference type="Proteomes" id="UP000431264"/>
    </source>
</evidence>
<dbReference type="RefSeq" id="WP_140997817.1">
    <property type="nucleotide sequence ID" value="NZ_VDCZ01000006.1"/>
</dbReference>
<proteinExistence type="predicted"/>